<accession>A0A0E9WWI2</accession>
<reference evidence="1" key="2">
    <citation type="journal article" date="2015" name="Fish Shellfish Immunol.">
        <title>Early steps in the European eel (Anguilla anguilla)-Vibrio vulnificus interaction in the gills: Role of the RtxA13 toxin.</title>
        <authorList>
            <person name="Callol A."/>
            <person name="Pajuelo D."/>
            <person name="Ebbesson L."/>
            <person name="Teles M."/>
            <person name="MacKenzie S."/>
            <person name="Amaro C."/>
        </authorList>
    </citation>
    <scope>NUCLEOTIDE SEQUENCE</scope>
</reference>
<sequence length="44" mass="5291">MLPLHNNYIEKYHLWGKRLSVHLDHQTLSCIRNKHSSITRTVCF</sequence>
<evidence type="ECO:0000313" key="1">
    <source>
        <dbReference type="EMBL" id="JAH93798.1"/>
    </source>
</evidence>
<name>A0A0E9WWI2_ANGAN</name>
<reference evidence="1" key="1">
    <citation type="submission" date="2014-11" db="EMBL/GenBank/DDBJ databases">
        <authorList>
            <person name="Amaro Gonzalez C."/>
        </authorList>
    </citation>
    <scope>NUCLEOTIDE SEQUENCE</scope>
</reference>
<dbReference type="EMBL" id="GBXM01014779">
    <property type="protein sequence ID" value="JAH93798.1"/>
    <property type="molecule type" value="Transcribed_RNA"/>
</dbReference>
<proteinExistence type="predicted"/>
<protein>
    <submittedName>
        <fullName evidence="1">Uncharacterized protein</fullName>
    </submittedName>
</protein>
<dbReference type="AlphaFoldDB" id="A0A0E9WWI2"/>
<organism evidence="1">
    <name type="scientific">Anguilla anguilla</name>
    <name type="common">European freshwater eel</name>
    <name type="synonym">Muraena anguilla</name>
    <dbReference type="NCBI Taxonomy" id="7936"/>
    <lineage>
        <taxon>Eukaryota</taxon>
        <taxon>Metazoa</taxon>
        <taxon>Chordata</taxon>
        <taxon>Craniata</taxon>
        <taxon>Vertebrata</taxon>
        <taxon>Euteleostomi</taxon>
        <taxon>Actinopterygii</taxon>
        <taxon>Neopterygii</taxon>
        <taxon>Teleostei</taxon>
        <taxon>Anguilliformes</taxon>
        <taxon>Anguillidae</taxon>
        <taxon>Anguilla</taxon>
    </lineage>
</organism>